<feature type="domain" description="Integral membrane bound transporter" evidence="6">
    <location>
        <begin position="45"/>
        <end position="166"/>
    </location>
</feature>
<name>A0ABS4VJ39_9ACTN</name>
<dbReference type="RefSeq" id="WP_209471665.1">
    <property type="nucleotide sequence ID" value="NZ_BMWJ01000007.1"/>
</dbReference>
<dbReference type="Pfam" id="PF13515">
    <property type="entry name" value="FUSC_2"/>
    <property type="match status" value="1"/>
</dbReference>
<comment type="caution">
    <text evidence="7">The sequence shown here is derived from an EMBL/GenBank/DDBJ whole genome shotgun (WGS) entry which is preliminary data.</text>
</comment>
<keyword evidence="4 5" id="KW-0472">Membrane</keyword>
<keyword evidence="8" id="KW-1185">Reference proteome</keyword>
<sequence>MTVWRHTGYELDAVRRSASRALRHSGPERATAVQALKAAGAAMLAWALAAFWIESPMALMAPWTALILVDTTVYRSLRAGVQQLAIISLGAVWASVAMYLTDGSTLHAMAISLPPLTLIAAYQRLGPHGIYGATTALFVIAYGSYQPGEIGHRLLETFIGAAIGLSVNAFVLPPLRLHDVRSNLHALALECSGLLRAIADGLTQPWGAAEAEAWEDRARRLRSAVEAVAVARRRSAESTRLNPARRLRRAHFVPHPPPQADHQWENVVHHLTALTRTMSGIAARSHALSAPTGSFTRDYAALAGDLARLCSDRAEALARFEEHGTTHRETAVAAWERYEQLLGRLHSQADNSATAVGGGLLIEIRQLLVALAPEEPGPP</sequence>
<evidence type="ECO:0000256" key="3">
    <source>
        <dbReference type="ARBA" id="ARBA00022989"/>
    </source>
</evidence>
<evidence type="ECO:0000256" key="1">
    <source>
        <dbReference type="ARBA" id="ARBA00004141"/>
    </source>
</evidence>
<comment type="subcellular location">
    <subcellularLocation>
        <location evidence="1">Membrane</location>
        <topology evidence="1">Multi-pass membrane protein</topology>
    </subcellularLocation>
</comment>
<feature type="transmembrane region" description="Helical" evidence="5">
    <location>
        <begin position="84"/>
        <end position="100"/>
    </location>
</feature>
<evidence type="ECO:0000313" key="8">
    <source>
        <dbReference type="Proteomes" id="UP001519311"/>
    </source>
</evidence>
<accession>A0ABS4VJ39</accession>
<gene>
    <name evidence="7" type="ORF">JOF59_006434</name>
</gene>
<keyword evidence="2 5" id="KW-0812">Transmembrane</keyword>
<feature type="transmembrane region" description="Helical" evidence="5">
    <location>
        <begin position="129"/>
        <end position="145"/>
    </location>
</feature>
<protein>
    <recommendedName>
        <fullName evidence="6">Integral membrane bound transporter domain-containing protein</fullName>
    </recommendedName>
</protein>
<evidence type="ECO:0000256" key="5">
    <source>
        <dbReference type="SAM" id="Phobius"/>
    </source>
</evidence>
<proteinExistence type="predicted"/>
<evidence type="ECO:0000313" key="7">
    <source>
        <dbReference type="EMBL" id="MBP2363942.1"/>
    </source>
</evidence>
<feature type="transmembrane region" description="Helical" evidence="5">
    <location>
        <begin position="157"/>
        <end position="175"/>
    </location>
</feature>
<dbReference type="Proteomes" id="UP001519311">
    <property type="component" value="Unassembled WGS sequence"/>
</dbReference>
<evidence type="ECO:0000256" key="2">
    <source>
        <dbReference type="ARBA" id="ARBA00022692"/>
    </source>
</evidence>
<organism evidence="7 8">
    <name type="scientific">Streptomyces clavifer</name>
    <dbReference type="NCBI Taxonomy" id="68188"/>
    <lineage>
        <taxon>Bacteria</taxon>
        <taxon>Bacillati</taxon>
        <taxon>Actinomycetota</taxon>
        <taxon>Actinomycetes</taxon>
        <taxon>Kitasatosporales</taxon>
        <taxon>Streptomycetaceae</taxon>
        <taxon>Streptomyces</taxon>
    </lineage>
</organism>
<evidence type="ECO:0000256" key="4">
    <source>
        <dbReference type="ARBA" id="ARBA00023136"/>
    </source>
</evidence>
<dbReference type="EMBL" id="JAGINS010000002">
    <property type="protein sequence ID" value="MBP2363942.1"/>
    <property type="molecule type" value="Genomic_DNA"/>
</dbReference>
<keyword evidence="3 5" id="KW-1133">Transmembrane helix</keyword>
<reference evidence="7 8" key="1">
    <citation type="submission" date="2021-03" db="EMBL/GenBank/DDBJ databases">
        <title>Sequencing the genomes of 1000 actinobacteria strains.</title>
        <authorList>
            <person name="Klenk H.-P."/>
        </authorList>
    </citation>
    <scope>NUCLEOTIDE SEQUENCE [LARGE SCALE GENOMIC DNA]</scope>
    <source>
        <strain evidence="7 8">DSM 40843</strain>
    </source>
</reference>
<dbReference type="InterPro" id="IPR049453">
    <property type="entry name" value="Memb_transporter_dom"/>
</dbReference>
<evidence type="ECO:0000259" key="6">
    <source>
        <dbReference type="Pfam" id="PF13515"/>
    </source>
</evidence>